<dbReference type="Proteomes" id="UP000229897">
    <property type="component" value="Plasmid unnamed"/>
</dbReference>
<name>A0A2D2DW83_9BURK</name>
<organism evidence="1 2">
    <name type="scientific">Massilia violaceinigra</name>
    <dbReference type="NCBI Taxonomy" id="2045208"/>
    <lineage>
        <taxon>Bacteria</taxon>
        <taxon>Pseudomonadati</taxon>
        <taxon>Pseudomonadota</taxon>
        <taxon>Betaproteobacteria</taxon>
        <taxon>Burkholderiales</taxon>
        <taxon>Oxalobacteraceae</taxon>
        <taxon>Telluria group</taxon>
        <taxon>Massilia</taxon>
    </lineage>
</organism>
<keyword evidence="1" id="KW-0614">Plasmid</keyword>
<dbReference type="AlphaFoldDB" id="A0A2D2DW83"/>
<evidence type="ECO:0000313" key="1">
    <source>
        <dbReference type="EMBL" id="ATQ79227.1"/>
    </source>
</evidence>
<reference evidence="1" key="1">
    <citation type="submission" date="2017-10" db="EMBL/GenBank/DDBJ databases">
        <title>Massilia psychrophilum sp. nov., a novel purple-pigmented bacterium isolated from Tianshan glacier, Xinjiang Municipality, China.</title>
        <authorList>
            <person name="Wang H."/>
        </authorList>
    </citation>
    <scope>NUCLEOTIDE SEQUENCE [LARGE SCALE GENOMIC DNA]</scope>
    <source>
        <strain evidence="1">B2</strain>
        <plasmid evidence="1">unnamed</plasmid>
    </source>
</reference>
<keyword evidence="2" id="KW-1185">Reference proteome</keyword>
<dbReference type="KEGG" id="mass:CR152_32140"/>
<geneLocation type="plasmid" evidence="1 2">
    <name>unnamed</name>
</geneLocation>
<dbReference type="RefSeq" id="WP_099883039.1">
    <property type="nucleotide sequence ID" value="NZ_CP024609.1"/>
</dbReference>
<dbReference type="OrthoDB" id="9877940at2"/>
<accession>A0A2D2DW83</accession>
<dbReference type="EMBL" id="CP024609">
    <property type="protein sequence ID" value="ATQ79227.1"/>
    <property type="molecule type" value="Genomic_DNA"/>
</dbReference>
<gene>
    <name evidence="1" type="ORF">CR152_32140</name>
</gene>
<proteinExistence type="predicted"/>
<evidence type="ECO:0000313" key="2">
    <source>
        <dbReference type="Proteomes" id="UP000229897"/>
    </source>
</evidence>
<protein>
    <submittedName>
        <fullName evidence="1">Uncharacterized protein</fullName>
    </submittedName>
</protein>
<sequence length="117" mass="12571">MAAKETSSVTTIDDEPKPVEIKKGIDIAVVDHGDNLSGEKVQVTIANGVGELGRQSVFLSLNGHGFNVPRGVPCVVPVEVSAILENATMTEYEAGAHGATIEREVQRFSYTIKHLRK</sequence>